<reference evidence="2 3" key="4">
    <citation type="journal article" date="2010" name="Environ. Microbiol.">
        <title>The bacterial genus Collimonas: mycophagy, weathering and other adaptive solutions to life in oligotrophic soil environments.</title>
        <authorList>
            <person name="Leveau J.H."/>
            <person name="Uroz S."/>
            <person name="de Boer W."/>
        </authorList>
    </citation>
    <scope>NUCLEOTIDE SEQUENCE [LARGE SCALE GENOMIC DNA]</scope>
    <source>
        <strain evidence="2 3">Ter331</strain>
    </source>
</reference>
<evidence type="ECO:0000313" key="3">
    <source>
        <dbReference type="Proteomes" id="UP000008392"/>
    </source>
</evidence>
<dbReference type="PIRSF" id="PIRSF004649">
    <property type="entry name" value="MlaC"/>
    <property type="match status" value="1"/>
</dbReference>
<dbReference type="EMBL" id="CP002745">
    <property type="protein sequence ID" value="AEK60345.1"/>
    <property type="molecule type" value="Genomic_DNA"/>
</dbReference>
<dbReference type="Gene3D" id="3.10.450.50">
    <property type="match status" value="1"/>
</dbReference>
<reference evidence="2 3" key="3">
    <citation type="journal article" date="2008" name="FEMS Microbiol. Ecol.">
        <title>Identification and characterization of genes underlying chitinolysis in Collimonas fungivorans Ter331.</title>
        <authorList>
            <person name="Fritsche K."/>
            <person name="de Boer W."/>
            <person name="Gerards S."/>
            <person name="van den Berg M."/>
            <person name="van Veen J.A."/>
            <person name="Leveau J.H."/>
        </authorList>
    </citation>
    <scope>NUCLEOTIDE SEQUENCE [LARGE SCALE GENOMIC DNA]</scope>
    <source>
        <strain evidence="2 3">Ter331</strain>
    </source>
</reference>
<reference evidence="2 3" key="1">
    <citation type="journal article" date="2004" name="Environ. Microbiol.">
        <title>Phylogeny-function analysis of (meta)genomic libraries: screening for expression of ribosomal RNA genes by large-insert library fluorescent in situ hybridization (LIL-FISH).</title>
        <authorList>
            <person name="Leveau J.H."/>
            <person name="Gerards S."/>
            <person name="de Boer W."/>
            <person name="van Veen J.A."/>
        </authorList>
    </citation>
    <scope>NUCLEOTIDE SEQUENCE [LARGE SCALE GENOMIC DNA]</scope>
    <source>
        <strain evidence="2 3">Ter331</strain>
    </source>
</reference>
<evidence type="ECO:0000313" key="2">
    <source>
        <dbReference type="EMBL" id="AEK60345.1"/>
    </source>
</evidence>
<evidence type="ECO:0000256" key="1">
    <source>
        <dbReference type="SAM" id="SignalP"/>
    </source>
</evidence>
<name>G0AHR7_COLFT</name>
<dbReference type="InterPro" id="IPR008869">
    <property type="entry name" value="MlaC/ttg2D"/>
</dbReference>
<sequence length="215" mass="24239">MLKKHMKILKKILTLSLTVGSLLFTAAAQAQEAPDTLIKRISQDVLDTAKSDKNIQGGNQQRILALVEEKIIPYVDFERMTSMAMGPKWRDATDDQKKQLITQFRSLLVYTYSGALSQVRDQQIDFKPLRADPADTDVIVRSQVIQPRGEPIQLNYRVEKAGTSWKIYDVNVLGAWLVDSYKGTFTSEINRSGIDGLIKVLSDKNKERAARGLKK</sequence>
<dbReference type="AlphaFoldDB" id="G0AHR7"/>
<dbReference type="Proteomes" id="UP000008392">
    <property type="component" value="Chromosome"/>
</dbReference>
<dbReference type="KEGG" id="cfu:CFU_0508"/>
<dbReference type="eggNOG" id="COG2854">
    <property type="taxonomic scope" value="Bacteria"/>
</dbReference>
<proteinExistence type="predicted"/>
<dbReference type="Gene3D" id="1.10.10.640">
    <property type="entry name" value="phospholipid-binding protein"/>
    <property type="match status" value="1"/>
</dbReference>
<reference evidence="2 3" key="2">
    <citation type="journal article" date="2006" name="J. Microbiol. Methods">
        <title>Genomic flank-sequencing of plasposon insertion sites for rapid identification of functional genes.</title>
        <authorList>
            <person name="Leveau J.H."/>
            <person name="Gerards S."/>
            <person name="Fritsche K."/>
            <person name="Zondag G."/>
            <person name="van Veen J.A."/>
        </authorList>
    </citation>
    <scope>NUCLEOTIDE SEQUENCE [LARGE SCALE GENOMIC DNA]</scope>
    <source>
        <strain evidence="2 3">Ter331</strain>
    </source>
</reference>
<keyword evidence="3" id="KW-1185">Reference proteome</keyword>
<reference evidence="2 3" key="5">
    <citation type="journal article" date="2011" name="ISME J.">
        <title>Dual transcriptional profiling of a bacterial/fungal confrontation: Collimonas fungivorans versus Aspergillus niger.</title>
        <authorList>
            <person name="Mela F."/>
            <person name="Fritsche K."/>
            <person name="de Boer W."/>
            <person name="van Veen J.A."/>
            <person name="de Graaff L.H."/>
            <person name="van den Berg M."/>
            <person name="Leveau J.H."/>
        </authorList>
    </citation>
    <scope>NUCLEOTIDE SEQUENCE [LARGE SCALE GENOMIC DNA]</scope>
    <source>
        <strain evidence="2 3">Ter331</strain>
    </source>
</reference>
<keyword evidence="1" id="KW-0732">Signal</keyword>
<dbReference type="PANTHER" id="PTHR36573:SF1">
    <property type="entry name" value="INTERMEMBRANE PHOSPHOLIPID TRANSPORT SYSTEM BINDING PROTEIN MLAC"/>
    <property type="match status" value="1"/>
</dbReference>
<gene>
    <name evidence="2" type="ordered locus">CFU_0508</name>
</gene>
<organism evidence="2 3">
    <name type="scientific">Collimonas fungivorans (strain Ter331)</name>
    <dbReference type="NCBI Taxonomy" id="1005048"/>
    <lineage>
        <taxon>Bacteria</taxon>
        <taxon>Pseudomonadati</taxon>
        <taxon>Pseudomonadota</taxon>
        <taxon>Betaproteobacteria</taxon>
        <taxon>Burkholderiales</taxon>
        <taxon>Oxalobacteraceae</taxon>
        <taxon>Collimonas</taxon>
    </lineage>
</organism>
<accession>G0AHR7</accession>
<dbReference type="Pfam" id="PF05494">
    <property type="entry name" value="MlaC"/>
    <property type="match status" value="1"/>
</dbReference>
<dbReference type="STRING" id="1005048.CFU_0508"/>
<dbReference type="PANTHER" id="PTHR36573">
    <property type="entry name" value="INTERMEMBRANE PHOSPHOLIPID TRANSPORT SYSTEM BINDING PROTEIN MLAC"/>
    <property type="match status" value="1"/>
</dbReference>
<feature type="signal peptide" evidence="1">
    <location>
        <begin position="1"/>
        <end position="30"/>
    </location>
</feature>
<dbReference type="HOGENOM" id="CLU_094502_3_1_4"/>
<feature type="chain" id="PRO_5003396694" evidence="1">
    <location>
        <begin position="31"/>
        <end position="215"/>
    </location>
</feature>
<protein>
    <submittedName>
        <fullName evidence="2">ABC-type transport system involved in resistance to organic solvents, auxiliary component</fullName>
    </submittedName>
</protein>
<reference evidence="3" key="6">
    <citation type="submission" date="2011-05" db="EMBL/GenBank/DDBJ databases">
        <title>Complete sequence of Collimonas fungivorans Ter331.</title>
        <authorList>
            <person name="Leveau J.H."/>
        </authorList>
    </citation>
    <scope>NUCLEOTIDE SEQUENCE [LARGE SCALE GENOMIC DNA]</scope>
    <source>
        <strain evidence="3">Ter331</strain>
    </source>
</reference>